<evidence type="ECO:0000313" key="2">
    <source>
        <dbReference type="EMBL" id="GKU86894.1"/>
    </source>
</evidence>
<dbReference type="SMART" id="SM00061">
    <property type="entry name" value="MATH"/>
    <property type="match status" value="1"/>
</dbReference>
<reference evidence="2 3" key="1">
    <citation type="journal article" date="2021" name="Commun. Biol.">
        <title>The genome of Shorea leprosula (Dipterocarpaceae) highlights the ecological relevance of drought in aseasonal tropical rainforests.</title>
        <authorList>
            <person name="Ng K.K.S."/>
            <person name="Kobayashi M.J."/>
            <person name="Fawcett J.A."/>
            <person name="Hatakeyama M."/>
            <person name="Paape T."/>
            <person name="Ng C.H."/>
            <person name="Ang C.C."/>
            <person name="Tnah L.H."/>
            <person name="Lee C.T."/>
            <person name="Nishiyama T."/>
            <person name="Sese J."/>
            <person name="O'Brien M.J."/>
            <person name="Copetti D."/>
            <person name="Mohd Noor M.I."/>
            <person name="Ong R.C."/>
            <person name="Putra M."/>
            <person name="Sireger I.Z."/>
            <person name="Indrioko S."/>
            <person name="Kosugi Y."/>
            <person name="Izuno A."/>
            <person name="Isagi Y."/>
            <person name="Lee S.L."/>
            <person name="Shimizu K.K."/>
        </authorList>
    </citation>
    <scope>NUCLEOTIDE SEQUENCE [LARGE SCALE GENOMIC DNA]</scope>
    <source>
        <strain evidence="2">214</strain>
    </source>
</reference>
<evidence type="ECO:0000259" key="1">
    <source>
        <dbReference type="PROSITE" id="PS50144"/>
    </source>
</evidence>
<name>A0AAV5HMN2_9ROSI</name>
<feature type="domain" description="MATH" evidence="1">
    <location>
        <begin position="89"/>
        <end position="216"/>
    </location>
</feature>
<dbReference type="PANTHER" id="PTHR46162">
    <property type="entry name" value="TRAF-LIKE FAMILY PROTEIN"/>
    <property type="match status" value="1"/>
</dbReference>
<dbReference type="Pfam" id="PF22486">
    <property type="entry name" value="MATH_2"/>
    <property type="match status" value="2"/>
</dbReference>
<gene>
    <name evidence="2" type="ORF">SLEP1_g1367</name>
</gene>
<dbReference type="EMBL" id="BPVZ01000001">
    <property type="protein sequence ID" value="GKU86894.1"/>
    <property type="molecule type" value="Genomic_DNA"/>
</dbReference>
<dbReference type="AlphaFoldDB" id="A0AAV5HMN2"/>
<dbReference type="PROSITE" id="PS50144">
    <property type="entry name" value="MATH"/>
    <property type="match status" value="2"/>
</dbReference>
<dbReference type="Gene3D" id="2.60.210.10">
    <property type="entry name" value="Apoptosis, Tumor Necrosis Factor Receptor Associated Protein 2, Chain A"/>
    <property type="match status" value="2"/>
</dbReference>
<proteinExistence type="predicted"/>
<evidence type="ECO:0000313" key="3">
    <source>
        <dbReference type="Proteomes" id="UP001054252"/>
    </source>
</evidence>
<keyword evidence="3" id="KW-1185">Reference proteome</keyword>
<dbReference type="Proteomes" id="UP001054252">
    <property type="component" value="Unassembled WGS sequence"/>
</dbReference>
<dbReference type="SUPFAM" id="SSF49599">
    <property type="entry name" value="TRAF domain-like"/>
    <property type="match status" value="2"/>
</dbReference>
<protein>
    <recommendedName>
        <fullName evidence="1">MATH domain-containing protein</fullName>
    </recommendedName>
</protein>
<sequence>MIDVNFKLFVYDQIGAKYYVFDDSKAKARRFHARKTEWGFSKLLSRKDFADACNGYLVGDTCVFGAEVYVENENYFGVGECLSMLNTKDEGFTWKIDKFSLLDEEVIESGTFTAGGLEWSLSLYPKGDSSSDGESLSLLLNLIDAECVRGGRKICAQFMILVKDQLNNKHYSLADAAWFFSIFDCWCCSNFMPLRDLQCPSRGFLVNDTLIIEFKPDVISNIKKFA</sequence>
<dbReference type="CDD" id="cd00121">
    <property type="entry name" value="MATH"/>
    <property type="match status" value="2"/>
</dbReference>
<accession>A0AAV5HMN2</accession>
<organism evidence="2 3">
    <name type="scientific">Rubroshorea leprosula</name>
    <dbReference type="NCBI Taxonomy" id="152421"/>
    <lineage>
        <taxon>Eukaryota</taxon>
        <taxon>Viridiplantae</taxon>
        <taxon>Streptophyta</taxon>
        <taxon>Embryophyta</taxon>
        <taxon>Tracheophyta</taxon>
        <taxon>Spermatophyta</taxon>
        <taxon>Magnoliopsida</taxon>
        <taxon>eudicotyledons</taxon>
        <taxon>Gunneridae</taxon>
        <taxon>Pentapetalae</taxon>
        <taxon>rosids</taxon>
        <taxon>malvids</taxon>
        <taxon>Malvales</taxon>
        <taxon>Dipterocarpaceae</taxon>
        <taxon>Rubroshorea</taxon>
    </lineage>
</organism>
<dbReference type="InterPro" id="IPR008974">
    <property type="entry name" value="TRAF-like"/>
</dbReference>
<dbReference type="InterPro" id="IPR002083">
    <property type="entry name" value="MATH/TRAF_dom"/>
</dbReference>
<feature type="domain" description="MATH" evidence="1">
    <location>
        <begin position="1"/>
        <end position="68"/>
    </location>
</feature>
<dbReference type="PANTHER" id="PTHR46162:SF40">
    <property type="entry name" value="TRAF-LIKE FAMILY PROTEIN"/>
    <property type="match status" value="1"/>
</dbReference>
<comment type="caution">
    <text evidence="2">The sequence shown here is derived from an EMBL/GenBank/DDBJ whole genome shotgun (WGS) entry which is preliminary data.</text>
</comment>